<protein>
    <recommendedName>
        <fullName evidence="6">Mutator family transposase</fullName>
    </recommendedName>
</protein>
<dbReference type="EMBL" id="DSYK01000457">
    <property type="protein sequence ID" value="HGS22061.1"/>
    <property type="molecule type" value="Genomic_DNA"/>
</dbReference>
<evidence type="ECO:0000313" key="7">
    <source>
        <dbReference type="EMBL" id="HGS22061.1"/>
    </source>
</evidence>
<evidence type="ECO:0000256" key="3">
    <source>
        <dbReference type="ARBA" id="ARBA00022578"/>
    </source>
</evidence>
<evidence type="ECO:0000256" key="4">
    <source>
        <dbReference type="ARBA" id="ARBA00023125"/>
    </source>
</evidence>
<sequence length="193" mass="21985">MLGVSVSLSEQEVHWLAFLQSLVARGLGGMQLIVSDDHAGLKAARQAVFGGIAWQRCQFHLQQNAQAYVPRRERQAEVSNDICTIFNAPDRPTAERYLAKTVQKYAKTASRLTDWMEKNIPKGLTVFSFPSDRQRRLRTTNVLEWVNKEVHRRTQVVSIFPNEAACLHLTSAVLMEIDEEWHTGKVYLSIFNS</sequence>
<dbReference type="GO" id="GO:0003677">
    <property type="term" value="F:DNA binding"/>
    <property type="evidence" value="ECO:0007669"/>
    <property type="project" value="UniProtKB-UniRule"/>
</dbReference>
<organism evidence="7">
    <name type="scientific">Anaerolinea thermolimosa</name>
    <dbReference type="NCBI Taxonomy" id="229919"/>
    <lineage>
        <taxon>Bacteria</taxon>
        <taxon>Bacillati</taxon>
        <taxon>Chloroflexota</taxon>
        <taxon>Anaerolineae</taxon>
        <taxon>Anaerolineales</taxon>
        <taxon>Anaerolineaceae</taxon>
        <taxon>Anaerolinea</taxon>
    </lineage>
</organism>
<evidence type="ECO:0000256" key="6">
    <source>
        <dbReference type="RuleBase" id="RU365089"/>
    </source>
</evidence>
<evidence type="ECO:0000256" key="2">
    <source>
        <dbReference type="ARBA" id="ARBA00010961"/>
    </source>
</evidence>
<dbReference type="Pfam" id="PF00872">
    <property type="entry name" value="Transposase_mut"/>
    <property type="match status" value="1"/>
</dbReference>
<comment type="caution">
    <text evidence="7">The sequence shown here is derived from an EMBL/GenBank/DDBJ whole genome shotgun (WGS) entry which is preliminary data.</text>
</comment>
<comment type="similarity">
    <text evidence="2 6">Belongs to the transposase mutator family.</text>
</comment>
<dbReference type="PANTHER" id="PTHR33217">
    <property type="entry name" value="TRANSPOSASE FOR INSERTION SEQUENCE ELEMENT IS1081"/>
    <property type="match status" value="1"/>
</dbReference>
<dbReference type="GO" id="GO:0006313">
    <property type="term" value="P:DNA transposition"/>
    <property type="evidence" value="ECO:0007669"/>
    <property type="project" value="UniProtKB-UniRule"/>
</dbReference>
<keyword evidence="6" id="KW-0814">Transposable element</keyword>
<keyword evidence="3 6" id="KW-0815">Transposition</keyword>
<gene>
    <name evidence="7" type="ORF">ENT37_09345</name>
</gene>
<evidence type="ECO:0000256" key="5">
    <source>
        <dbReference type="ARBA" id="ARBA00023172"/>
    </source>
</evidence>
<keyword evidence="4 6" id="KW-0238">DNA-binding</keyword>
<dbReference type="PANTHER" id="PTHR33217:SF7">
    <property type="entry name" value="TRANSPOSASE FOR INSERTION SEQUENCE ELEMENT IS1081"/>
    <property type="match status" value="1"/>
</dbReference>
<dbReference type="InterPro" id="IPR001207">
    <property type="entry name" value="Transposase_mutator"/>
</dbReference>
<name>A0A7C4PGY5_9CHLR</name>
<keyword evidence="5 6" id="KW-0233">DNA recombination</keyword>
<comment type="function">
    <text evidence="1 6">Required for the transposition of the insertion element.</text>
</comment>
<reference evidence="7" key="1">
    <citation type="journal article" date="2020" name="mSystems">
        <title>Genome- and Community-Level Interaction Insights into Carbon Utilization and Element Cycling Functions of Hydrothermarchaeota in Hydrothermal Sediment.</title>
        <authorList>
            <person name="Zhou Z."/>
            <person name="Liu Y."/>
            <person name="Xu W."/>
            <person name="Pan J."/>
            <person name="Luo Z.H."/>
            <person name="Li M."/>
        </authorList>
    </citation>
    <scope>NUCLEOTIDE SEQUENCE [LARGE SCALE GENOMIC DNA]</scope>
    <source>
        <strain evidence="7">SpSt-573</strain>
    </source>
</reference>
<accession>A0A7C4PGY5</accession>
<dbReference type="GO" id="GO:0004803">
    <property type="term" value="F:transposase activity"/>
    <property type="evidence" value="ECO:0007669"/>
    <property type="project" value="UniProtKB-UniRule"/>
</dbReference>
<dbReference type="AlphaFoldDB" id="A0A7C4PGY5"/>
<evidence type="ECO:0000256" key="1">
    <source>
        <dbReference type="ARBA" id="ARBA00002190"/>
    </source>
</evidence>
<proteinExistence type="inferred from homology"/>